<dbReference type="PANTHER" id="PTHR15410:SF2">
    <property type="entry name" value="HIRA-INTERACTING PROTEIN 3"/>
    <property type="match status" value="1"/>
</dbReference>
<feature type="region of interest" description="Disordered" evidence="1">
    <location>
        <begin position="77"/>
        <end position="137"/>
    </location>
</feature>
<feature type="compositionally biased region" description="Acidic residues" evidence="1">
    <location>
        <begin position="305"/>
        <end position="317"/>
    </location>
</feature>
<feature type="compositionally biased region" description="Acidic residues" evidence="1">
    <location>
        <begin position="442"/>
        <end position="459"/>
    </location>
</feature>
<feature type="compositionally biased region" description="Acidic residues" evidence="1">
    <location>
        <begin position="288"/>
        <end position="297"/>
    </location>
</feature>
<dbReference type="PANTHER" id="PTHR15410">
    <property type="entry name" value="HIRA-INTERACTING PROTEIN 3"/>
    <property type="match status" value="1"/>
</dbReference>
<feature type="compositionally biased region" description="Basic and acidic residues" evidence="1">
    <location>
        <begin position="111"/>
        <end position="128"/>
    </location>
</feature>
<dbReference type="EMBL" id="OZ020111">
    <property type="protein sequence ID" value="CAK9264209.1"/>
    <property type="molecule type" value="Genomic_DNA"/>
</dbReference>
<feature type="compositionally biased region" description="Basic and acidic residues" evidence="1">
    <location>
        <begin position="240"/>
        <end position="267"/>
    </location>
</feature>
<protein>
    <recommendedName>
        <fullName evidence="4">Histone chaperone domain-containing protein</fullName>
    </recommendedName>
</protein>
<sequence>MALGEEDESVSDLPSSLGRALEARSSDLRKQADTLTLPGVRRLLEKDLQLKPHHLDAHKLLVKQLVDKLKILEKEKPKVESGKDGQEINKRLKVSEHRDNSNKGDVPTKAGVEEGRDEDGARSEKKQGAEGLTSEDEVDMEALILNAVQQRSSEFRSQAESLTLSLVRRQLEQDLALNKGALDPYKQYIRKLVDELMSKEEEEAVIEKKEKVPDVETVEVKPRKRKVADVDVVEKKPRMEKLGSVEMSEKKPKKGKVADVEIKEGRGGAKHKQKVSKMISRQKVVSSSDDENSSGESEDNKKLDDEEPAAEIDESDDGSSFKKTLKTKKAVDVKPTYGKKVEQMKNIIKACGMAVPPIIYRKVKQAPEPEKEAILIRELEAILNREGLSVHASKEEIRSVRKRKEKLKDLEGIDTSNIIVESRGRRAAAANFFAPKYTEVADMSDEDGQESSDSEDPDVDPLGADHEEDD</sequence>
<feature type="region of interest" description="Disordered" evidence="1">
    <location>
        <begin position="1"/>
        <end position="28"/>
    </location>
</feature>
<dbReference type="InterPro" id="IPR037647">
    <property type="entry name" value="HIRIP3"/>
</dbReference>
<keyword evidence="3" id="KW-1185">Reference proteome</keyword>
<feature type="region of interest" description="Disordered" evidence="1">
    <location>
        <begin position="438"/>
        <end position="470"/>
    </location>
</feature>
<evidence type="ECO:0000313" key="2">
    <source>
        <dbReference type="EMBL" id="CAK9264209.1"/>
    </source>
</evidence>
<evidence type="ECO:0008006" key="4">
    <source>
        <dbReference type="Google" id="ProtNLM"/>
    </source>
</evidence>
<proteinExistence type="predicted"/>
<organism evidence="2 3">
    <name type="scientific">Sphagnum jensenii</name>
    <dbReference type="NCBI Taxonomy" id="128206"/>
    <lineage>
        <taxon>Eukaryota</taxon>
        <taxon>Viridiplantae</taxon>
        <taxon>Streptophyta</taxon>
        <taxon>Embryophyta</taxon>
        <taxon>Bryophyta</taxon>
        <taxon>Sphagnophytina</taxon>
        <taxon>Sphagnopsida</taxon>
        <taxon>Sphagnales</taxon>
        <taxon>Sphagnaceae</taxon>
        <taxon>Sphagnum</taxon>
    </lineage>
</organism>
<dbReference type="Proteomes" id="UP001497444">
    <property type="component" value="Chromosome 16"/>
</dbReference>
<feature type="region of interest" description="Disordered" evidence="1">
    <location>
        <begin position="240"/>
        <end position="335"/>
    </location>
</feature>
<evidence type="ECO:0000313" key="3">
    <source>
        <dbReference type="Proteomes" id="UP001497444"/>
    </source>
</evidence>
<reference evidence="2" key="1">
    <citation type="submission" date="2024-02" db="EMBL/GenBank/DDBJ databases">
        <authorList>
            <consortium name="ELIXIR-Norway"/>
            <consortium name="Elixir Norway"/>
        </authorList>
    </citation>
    <scope>NUCLEOTIDE SEQUENCE</scope>
</reference>
<name>A0ABP0WCJ7_9BRYO</name>
<accession>A0ABP0WCJ7</accession>
<feature type="compositionally biased region" description="Acidic residues" evidence="1">
    <location>
        <begin position="1"/>
        <end position="10"/>
    </location>
</feature>
<feature type="compositionally biased region" description="Basic and acidic residues" evidence="1">
    <location>
        <begin position="77"/>
        <end position="102"/>
    </location>
</feature>
<gene>
    <name evidence="2" type="ORF">CSSPJE1EN1_LOCUS9687</name>
</gene>
<evidence type="ECO:0000256" key="1">
    <source>
        <dbReference type="SAM" id="MobiDB-lite"/>
    </source>
</evidence>